<accession>E1QYV1</accession>
<reference evidence="2 3" key="1">
    <citation type="journal article" date="2010" name="Stand. Genomic Sci.">
        <title>Complete genome sequence of Olsenella uli type strain (VPI D76D-27C).</title>
        <authorList>
            <person name="Goker M."/>
            <person name="Held B."/>
            <person name="Lucas S."/>
            <person name="Nolan M."/>
            <person name="Yasawong M."/>
            <person name="Glavina Del Rio T."/>
            <person name="Tice H."/>
            <person name="Cheng J.F."/>
            <person name="Bruce D."/>
            <person name="Detter J.C."/>
            <person name="Tapia R."/>
            <person name="Han C."/>
            <person name="Goodwin L."/>
            <person name="Pitluck S."/>
            <person name="Liolios K."/>
            <person name="Ivanova N."/>
            <person name="Mavromatis K."/>
            <person name="Mikhailova N."/>
            <person name="Pati A."/>
            <person name="Chen A."/>
            <person name="Palaniappan K."/>
            <person name="Land M."/>
            <person name="Hauser L."/>
            <person name="Chang Y.J."/>
            <person name="Jeffries C.D."/>
            <person name="Rohde M."/>
            <person name="Sikorski J."/>
            <person name="Pukall R."/>
            <person name="Woyke T."/>
            <person name="Bristow J."/>
            <person name="Eisen J.A."/>
            <person name="Markowitz V."/>
            <person name="Hugenholtz P."/>
            <person name="Kyrpides N.C."/>
            <person name="Klenk H.P."/>
            <person name="Lapidus A."/>
        </authorList>
    </citation>
    <scope>NUCLEOTIDE SEQUENCE [LARGE SCALE GENOMIC DNA]</scope>
    <source>
        <strain evidence="3">ATCC 49627 / DSM 7084 / CIP 109912 / JCM 12494 / NCIMB 702895 / VPI D76D-27C</strain>
    </source>
</reference>
<feature type="compositionally biased region" description="Basic residues" evidence="1">
    <location>
        <begin position="203"/>
        <end position="215"/>
    </location>
</feature>
<sequence length="222" mass="24518">MPIYRAYFGINSHPRTTTICAPAPEDDEPGTRTSEGSDYGEMAEWAADFPQPSHGACESGRADSCRHGCRRVATRWRGPWPPRGLPARPTRAPGRTTGATRRAVRGSPWPGRPARTRRGAATRPHRTRSPPPRPWTARGPRRDSRGRWRPATGTGTPCPRGAARLGRRPPRRGPPPCARRARGPATRARARRRPSLSSWPGARARRPPGRRRPWRGRPASGA</sequence>
<feature type="compositionally biased region" description="Low complexity" evidence="1">
    <location>
        <begin position="85"/>
        <end position="101"/>
    </location>
</feature>
<evidence type="ECO:0000313" key="3">
    <source>
        <dbReference type="Proteomes" id="UP000000333"/>
    </source>
</evidence>
<dbReference type="HOGENOM" id="CLU_1244277_0_0_11"/>
<keyword evidence="3" id="KW-1185">Reference proteome</keyword>
<gene>
    <name evidence="2" type="ordered locus">Olsu_0444</name>
</gene>
<feature type="region of interest" description="Disordered" evidence="1">
    <location>
        <begin position="75"/>
        <end position="222"/>
    </location>
</feature>
<organism evidence="2 3">
    <name type="scientific">Olsenella uli (strain ATCC 49627 / DSM 7084 / CCUG 31166 / CIP 109912 / JCM 12494 / LMG 11480 / NCIMB 702895 / VPI D76D-27C)</name>
    <name type="common">Lactobacillus uli</name>
    <dbReference type="NCBI Taxonomy" id="633147"/>
    <lineage>
        <taxon>Bacteria</taxon>
        <taxon>Bacillati</taxon>
        <taxon>Actinomycetota</taxon>
        <taxon>Coriobacteriia</taxon>
        <taxon>Coriobacteriales</taxon>
        <taxon>Atopobiaceae</taxon>
        <taxon>Olsenella</taxon>
    </lineage>
</organism>
<evidence type="ECO:0000256" key="1">
    <source>
        <dbReference type="SAM" id="MobiDB-lite"/>
    </source>
</evidence>
<dbReference type="Proteomes" id="UP000000333">
    <property type="component" value="Chromosome"/>
</dbReference>
<dbReference type="AlphaFoldDB" id="E1QYV1"/>
<evidence type="ECO:0000313" key="2">
    <source>
        <dbReference type="EMBL" id="ADK67565.1"/>
    </source>
</evidence>
<name>E1QYV1_OLSUV</name>
<proteinExistence type="predicted"/>
<dbReference type="EMBL" id="CP002106">
    <property type="protein sequence ID" value="ADK67565.1"/>
    <property type="molecule type" value="Genomic_DNA"/>
</dbReference>
<dbReference type="KEGG" id="ols:Olsu_0444"/>
<feature type="compositionally biased region" description="Basic residues" evidence="1">
    <location>
        <begin position="114"/>
        <end position="128"/>
    </location>
</feature>
<protein>
    <submittedName>
        <fullName evidence="2">Uncharacterized protein</fullName>
    </submittedName>
</protein>